<feature type="domain" description="N-acetyltransferase" evidence="1">
    <location>
        <begin position="4"/>
        <end position="152"/>
    </location>
</feature>
<dbReference type="Proteomes" id="UP000887127">
    <property type="component" value="Unassembled WGS sequence"/>
</dbReference>
<dbReference type="PANTHER" id="PTHR43415:SF3">
    <property type="entry name" value="GNAT-FAMILY ACETYLTRANSFERASE"/>
    <property type="match status" value="1"/>
</dbReference>
<name>A0A511H3A1_9LACT</name>
<dbReference type="Proteomes" id="UP000307201">
    <property type="component" value="Unassembled WGS sequence"/>
</dbReference>
<organism evidence="4 5">
    <name type="scientific">Marinilactibacillus psychrotolerans</name>
    <dbReference type="NCBI Taxonomy" id="191770"/>
    <lineage>
        <taxon>Bacteria</taxon>
        <taxon>Bacillati</taxon>
        <taxon>Bacillota</taxon>
        <taxon>Bacilli</taxon>
        <taxon>Lactobacillales</taxon>
        <taxon>Carnobacteriaceae</taxon>
        <taxon>Marinilactibacillus</taxon>
    </lineage>
</organism>
<comment type="caution">
    <text evidence="4">The sequence shown here is derived from an EMBL/GenBank/DDBJ whole genome shotgun (WGS) entry which is preliminary data.</text>
</comment>
<dbReference type="Gene3D" id="1.10.287.900">
    <property type="entry name" value="The crystal structure of the spermine/spermidine acetyltransferase from enterococcus faecali"/>
    <property type="match status" value="1"/>
</dbReference>
<dbReference type="EMBL" id="BKBI01000017">
    <property type="protein sequence ID" value="GEQ36584.1"/>
    <property type="molecule type" value="Genomic_DNA"/>
</dbReference>
<dbReference type="PROSITE" id="PS51186">
    <property type="entry name" value="GNAT"/>
    <property type="match status" value="1"/>
</dbReference>
<protein>
    <submittedName>
        <fullName evidence="2">Diamine acetyltransferase</fullName>
    </submittedName>
    <submittedName>
        <fullName evidence="4">GNAT family N-acetyltransferase</fullName>
        <ecNumber evidence="3">2.3.-.-</ecNumber>
    </submittedName>
</protein>
<evidence type="ECO:0000313" key="5">
    <source>
        <dbReference type="Proteomes" id="UP000307201"/>
    </source>
</evidence>
<dbReference type="CDD" id="cd04301">
    <property type="entry name" value="NAT_SF"/>
    <property type="match status" value="1"/>
</dbReference>
<evidence type="ECO:0000313" key="2">
    <source>
        <dbReference type="EMBL" id="GEQ36584.1"/>
    </source>
</evidence>
<keyword evidence="3" id="KW-0012">Acyltransferase</keyword>
<reference evidence="2" key="2">
    <citation type="submission" date="2019-08" db="EMBL/GenBank/DDBJ databases">
        <title>Marinilactibacillus psychrotolerans M13-2T whole genome sequencing project.</title>
        <authorList>
            <person name="Ishikawa M."/>
            <person name="Suzuki T."/>
            <person name="Matsutani M."/>
        </authorList>
    </citation>
    <scope>NUCLEOTIDE SEQUENCE</scope>
    <source>
        <strain evidence="2">M13-2T</strain>
    </source>
</reference>
<evidence type="ECO:0000259" key="1">
    <source>
        <dbReference type="PROSITE" id="PS51186"/>
    </source>
</evidence>
<dbReference type="Gene3D" id="3.40.630.30">
    <property type="match status" value="1"/>
</dbReference>
<reference evidence="4 5" key="1">
    <citation type="submission" date="2019-05" db="EMBL/GenBank/DDBJ databases">
        <title>The metagenome of a microbial culture collection derived from dairy environment covers the genomic content of the human microbiome.</title>
        <authorList>
            <person name="Roder T."/>
            <person name="Wuthrich D."/>
            <person name="Sattari Z."/>
            <person name="Von Ah U."/>
            <person name="Bar C."/>
            <person name="Ronchi F."/>
            <person name="Macpherson A.J."/>
            <person name="Ganal-Vonarburg S.C."/>
            <person name="Bruggmann R."/>
            <person name="Vergeres G."/>
        </authorList>
    </citation>
    <scope>NUCLEOTIDE SEQUENCE [LARGE SCALE GENOMIC DNA]</scope>
    <source>
        <strain evidence="4 5">FAM 24235</strain>
    </source>
</reference>
<evidence type="ECO:0000313" key="4">
    <source>
        <dbReference type="EMBL" id="TLQ09183.1"/>
    </source>
</evidence>
<evidence type="ECO:0000313" key="6">
    <source>
        <dbReference type="Proteomes" id="UP001625374"/>
    </source>
</evidence>
<dbReference type="Pfam" id="PF00583">
    <property type="entry name" value="Acetyltransf_1"/>
    <property type="match status" value="1"/>
</dbReference>
<dbReference type="EC" id="2.3.-.-" evidence="3"/>
<dbReference type="SUPFAM" id="SSF55729">
    <property type="entry name" value="Acyl-CoA N-acyltransferases (Nat)"/>
    <property type="match status" value="1"/>
</dbReference>
<gene>
    <name evidence="3" type="ORF">ACEN37_02140</name>
    <name evidence="4" type="ORF">FEZ48_01710</name>
    <name evidence="2" type="ORF">M132T_20920</name>
</gene>
<evidence type="ECO:0000313" key="3">
    <source>
        <dbReference type="EMBL" id="MFL2102044.1"/>
    </source>
</evidence>
<dbReference type="EMBL" id="VBTE01000003">
    <property type="protein sequence ID" value="TLQ09183.1"/>
    <property type="molecule type" value="Genomic_DNA"/>
</dbReference>
<dbReference type="GeneID" id="96912298"/>
<dbReference type="OrthoDB" id="9127144at2"/>
<dbReference type="AlphaFoldDB" id="A0A511H3A1"/>
<dbReference type="InterPro" id="IPR000182">
    <property type="entry name" value="GNAT_dom"/>
</dbReference>
<dbReference type="InterPro" id="IPR016181">
    <property type="entry name" value="Acyl_CoA_acyltransferase"/>
</dbReference>
<reference evidence="3 6" key="3">
    <citation type="submission" date="2024-08" db="EMBL/GenBank/DDBJ databases">
        <authorList>
            <person name="Arias E."/>
        </authorList>
    </citation>
    <scope>NUCLEOTIDE SEQUENCE [LARGE SCALE GENOMIC DNA]</scope>
    <source>
        <strain evidence="3 6">FAM 24106</strain>
    </source>
</reference>
<dbReference type="RefSeq" id="WP_091763217.1">
    <property type="nucleotide sequence ID" value="NZ_BJVX01000025.1"/>
</dbReference>
<dbReference type="Proteomes" id="UP001625374">
    <property type="component" value="Unassembled WGS sequence"/>
</dbReference>
<dbReference type="InterPro" id="IPR027455">
    <property type="entry name" value="Sper_AcTfrase_N"/>
</dbReference>
<keyword evidence="4" id="KW-0808">Transferase</keyword>
<proteinExistence type="predicted"/>
<keyword evidence="6" id="KW-1185">Reference proteome</keyword>
<accession>A0A511H3A1</accession>
<dbReference type="GO" id="GO:0016747">
    <property type="term" value="F:acyltransferase activity, transferring groups other than amino-acyl groups"/>
    <property type="evidence" value="ECO:0007669"/>
    <property type="project" value="InterPro"/>
</dbReference>
<sequence>MEGLNIRPVTKDNWRAIVELKPLTDQEKYITSNAESLLESFYETRYNWSAFGLFKEEYPIGFTMIGAFNAEKEYIWLDRFMIDGQFQGKGYGKKFLQLIVDYIQSKWQVKDIVLSIVKENNQAKKLYETIGFIDTGRIDEENGELVMVLNVKK</sequence>
<dbReference type="PANTHER" id="PTHR43415">
    <property type="entry name" value="SPERMIDINE N(1)-ACETYLTRANSFERASE"/>
    <property type="match status" value="1"/>
</dbReference>
<dbReference type="EMBL" id="JBGQQK010000004">
    <property type="protein sequence ID" value="MFL2102044.1"/>
    <property type="molecule type" value="Genomic_DNA"/>
</dbReference>
<dbReference type="STRING" id="191770.SAMN04488013_12517"/>